<dbReference type="EMBL" id="JBHUKU010000013">
    <property type="protein sequence ID" value="MFD2461392.1"/>
    <property type="molecule type" value="Genomic_DNA"/>
</dbReference>
<accession>A0ABW5GKL2</accession>
<keyword evidence="1" id="KW-1133">Transmembrane helix</keyword>
<organism evidence="2 3">
    <name type="scientific">Amycolatopsis samaneae</name>
    <dbReference type="NCBI Taxonomy" id="664691"/>
    <lineage>
        <taxon>Bacteria</taxon>
        <taxon>Bacillati</taxon>
        <taxon>Actinomycetota</taxon>
        <taxon>Actinomycetes</taxon>
        <taxon>Pseudonocardiales</taxon>
        <taxon>Pseudonocardiaceae</taxon>
        <taxon>Amycolatopsis</taxon>
    </lineage>
</organism>
<protein>
    <submittedName>
        <fullName evidence="2">Permease prefix domain 1-containing protein</fullName>
    </submittedName>
</protein>
<dbReference type="Pfam" id="PF22564">
    <property type="entry name" value="HAAS"/>
    <property type="match status" value="1"/>
</dbReference>
<reference evidence="3" key="1">
    <citation type="journal article" date="2019" name="Int. J. Syst. Evol. Microbiol.">
        <title>The Global Catalogue of Microorganisms (GCM) 10K type strain sequencing project: providing services to taxonomists for standard genome sequencing and annotation.</title>
        <authorList>
            <consortium name="The Broad Institute Genomics Platform"/>
            <consortium name="The Broad Institute Genome Sequencing Center for Infectious Disease"/>
            <person name="Wu L."/>
            <person name="Ma J."/>
        </authorList>
    </citation>
    <scope>NUCLEOTIDE SEQUENCE [LARGE SCALE GENOMIC DNA]</scope>
    <source>
        <strain evidence="3">CGMCC 4.7643</strain>
    </source>
</reference>
<dbReference type="RefSeq" id="WP_345404615.1">
    <property type="nucleotide sequence ID" value="NZ_BAABHG010000016.1"/>
</dbReference>
<evidence type="ECO:0000313" key="2">
    <source>
        <dbReference type="EMBL" id="MFD2461392.1"/>
    </source>
</evidence>
<feature type="transmembrane region" description="Helical" evidence="1">
    <location>
        <begin position="188"/>
        <end position="210"/>
    </location>
</feature>
<dbReference type="Proteomes" id="UP001597419">
    <property type="component" value="Unassembled WGS sequence"/>
</dbReference>
<dbReference type="InterPro" id="IPR047928">
    <property type="entry name" value="Perm_prefix_1"/>
</dbReference>
<feature type="transmembrane region" description="Helical" evidence="1">
    <location>
        <begin position="115"/>
        <end position="140"/>
    </location>
</feature>
<evidence type="ECO:0000256" key="1">
    <source>
        <dbReference type="SAM" id="Phobius"/>
    </source>
</evidence>
<proteinExistence type="predicted"/>
<sequence>MNAIEGYLTELDRTLSGPASAKADLLAEARDGLHDAAEAYREGGWDAAAAEHRAVREFGPVPVVAREYQAELGMQVGIRTLWQLIIGVPLMQLAWDMARILTFGDWTRLTTPTPSWYGFVTHFTHGAVFVVPVLGLGVLAGMRWHSRKMDGSRLVRLSARLIVVAVEFNMLSVALLIFATGLVDAGRLFLTVPCGLLMVAWVVLSVRLVVLARRSWGGCATIVA</sequence>
<keyword evidence="1" id="KW-0472">Membrane</keyword>
<feature type="transmembrane region" description="Helical" evidence="1">
    <location>
        <begin position="76"/>
        <end position="95"/>
    </location>
</feature>
<keyword evidence="1" id="KW-0812">Transmembrane</keyword>
<evidence type="ECO:0000313" key="3">
    <source>
        <dbReference type="Proteomes" id="UP001597419"/>
    </source>
</evidence>
<gene>
    <name evidence="2" type="ORF">ACFSYJ_22500</name>
</gene>
<name>A0ABW5GKL2_9PSEU</name>
<feature type="transmembrane region" description="Helical" evidence="1">
    <location>
        <begin position="161"/>
        <end position="182"/>
    </location>
</feature>
<keyword evidence="3" id="KW-1185">Reference proteome</keyword>
<comment type="caution">
    <text evidence="2">The sequence shown here is derived from an EMBL/GenBank/DDBJ whole genome shotgun (WGS) entry which is preliminary data.</text>
</comment>
<dbReference type="NCBIfam" id="NF038403">
    <property type="entry name" value="perm_prefix_1"/>
    <property type="match status" value="1"/>
</dbReference>